<feature type="transmembrane region" description="Helical" evidence="2">
    <location>
        <begin position="90"/>
        <end position="107"/>
    </location>
</feature>
<dbReference type="InterPro" id="IPR010279">
    <property type="entry name" value="YqjD/ElaB"/>
</dbReference>
<keyword evidence="2" id="KW-1133">Transmembrane helix</keyword>
<dbReference type="Gene3D" id="6.10.140.1430">
    <property type="match status" value="1"/>
</dbReference>
<proteinExistence type="predicted"/>
<reference evidence="4 5" key="2">
    <citation type="journal article" date="2011" name="J. Bacteriol.">
        <title>Complete genome sequence of strain HTCC2503T of Parvularcula bermudensis, the type species of the order "Parvularculales" in the class Alphaproteobacteria.</title>
        <authorList>
            <person name="Oh H.M."/>
            <person name="Kang I."/>
            <person name="Vergin K.L."/>
            <person name="Kang D."/>
            <person name="Rhee K.H."/>
            <person name="Giovannoni S.J."/>
            <person name="Cho J.C."/>
        </authorList>
    </citation>
    <scope>NUCLEOTIDE SEQUENCE [LARGE SCALE GENOMIC DNA]</scope>
    <source>
        <strain evidence="5">ATCC BAA-594 / HTCC2503 / KCTC 12087</strain>
    </source>
</reference>
<keyword evidence="5" id="KW-1185">Reference proteome</keyword>
<name>E0TEY2_PARBH</name>
<evidence type="ECO:0000256" key="2">
    <source>
        <dbReference type="SAM" id="Phobius"/>
    </source>
</evidence>
<accession>E0TEY2</accession>
<dbReference type="STRING" id="314260.PB2503_10114"/>
<dbReference type="eggNOG" id="COG4575">
    <property type="taxonomic scope" value="Bacteria"/>
</dbReference>
<dbReference type="KEGG" id="pbr:PB2503_10114"/>
<dbReference type="HOGENOM" id="CLU_132623_2_3_5"/>
<evidence type="ECO:0000259" key="3">
    <source>
        <dbReference type="Pfam" id="PF19029"/>
    </source>
</evidence>
<feature type="domain" description="DUF883" evidence="3">
    <location>
        <begin position="84"/>
        <end position="106"/>
    </location>
</feature>
<keyword evidence="2" id="KW-0472">Membrane</keyword>
<dbReference type="Pfam" id="PF19029">
    <property type="entry name" value="DUF883_C"/>
    <property type="match status" value="1"/>
</dbReference>
<feature type="region of interest" description="Disordered" evidence="1">
    <location>
        <begin position="56"/>
        <end position="82"/>
    </location>
</feature>
<reference evidence="5" key="1">
    <citation type="submission" date="2010-08" db="EMBL/GenBank/DDBJ databases">
        <title>Genome sequence of Parvularcula bermudensis HTCC2503.</title>
        <authorList>
            <person name="Kang D.-M."/>
            <person name="Oh H.-M."/>
            <person name="Cho J.-C."/>
        </authorList>
    </citation>
    <scope>NUCLEOTIDE SEQUENCE [LARGE SCALE GENOMIC DNA]</scope>
    <source>
        <strain evidence="5">ATCC BAA-594 / HTCC2503 / KCTC 12087</strain>
    </source>
</reference>
<keyword evidence="2" id="KW-0812">Transmembrane</keyword>
<sequence>MELDMANTARDFPLNREKLAESDVKGDISALQDDLAALRSDLKALFGDAKDYAAEQARRGGDRGKETAEKAKESASEARSAFEDQIREKPLTAVGVALGVGFLVGLIQRR</sequence>
<evidence type="ECO:0000256" key="1">
    <source>
        <dbReference type="SAM" id="MobiDB-lite"/>
    </source>
</evidence>
<evidence type="ECO:0000313" key="4">
    <source>
        <dbReference type="EMBL" id="ADM10075.1"/>
    </source>
</evidence>
<gene>
    <name evidence="4" type="ordered locus">PB2503_10114</name>
</gene>
<dbReference type="InterPro" id="IPR043605">
    <property type="entry name" value="DUF883_C"/>
</dbReference>
<dbReference type="PANTHER" id="PTHR35893:SF3">
    <property type="entry name" value="INNER MEMBRANE PROTEIN"/>
    <property type="match status" value="1"/>
</dbReference>
<dbReference type="PANTHER" id="PTHR35893">
    <property type="entry name" value="INNER MEMBRANE PROTEIN-RELATED"/>
    <property type="match status" value="1"/>
</dbReference>
<dbReference type="EMBL" id="CP002156">
    <property type="protein sequence ID" value="ADM10075.1"/>
    <property type="molecule type" value="Genomic_DNA"/>
</dbReference>
<protein>
    <recommendedName>
        <fullName evidence="3">DUF883 domain-containing protein</fullName>
    </recommendedName>
</protein>
<organism evidence="4 5">
    <name type="scientific">Parvularcula bermudensis (strain ATCC BAA-594 / HTCC2503 / KCTC 12087)</name>
    <dbReference type="NCBI Taxonomy" id="314260"/>
    <lineage>
        <taxon>Bacteria</taxon>
        <taxon>Pseudomonadati</taxon>
        <taxon>Pseudomonadota</taxon>
        <taxon>Alphaproteobacteria</taxon>
        <taxon>Parvularculales</taxon>
        <taxon>Parvularculaceae</taxon>
        <taxon>Parvularcula</taxon>
    </lineage>
</organism>
<dbReference type="Proteomes" id="UP000001302">
    <property type="component" value="Chromosome"/>
</dbReference>
<dbReference type="AlphaFoldDB" id="E0TEY2"/>
<evidence type="ECO:0000313" key="5">
    <source>
        <dbReference type="Proteomes" id="UP000001302"/>
    </source>
</evidence>
<dbReference type="GO" id="GO:0043022">
    <property type="term" value="F:ribosome binding"/>
    <property type="evidence" value="ECO:0007669"/>
    <property type="project" value="InterPro"/>
</dbReference>